<dbReference type="EMBL" id="UIHC01000009">
    <property type="protein sequence ID" value="SUZ31571.1"/>
    <property type="molecule type" value="Genomic_DNA"/>
</dbReference>
<feature type="coiled-coil region" evidence="1">
    <location>
        <begin position="207"/>
        <end position="234"/>
    </location>
</feature>
<dbReference type="Gene3D" id="2.40.420.20">
    <property type="match status" value="1"/>
</dbReference>
<dbReference type="RefSeq" id="WP_121093851.1">
    <property type="nucleotide sequence ID" value="NZ_UIHC01000009.1"/>
</dbReference>
<evidence type="ECO:0000313" key="3">
    <source>
        <dbReference type="Proteomes" id="UP000272908"/>
    </source>
</evidence>
<dbReference type="Gene3D" id="2.40.50.100">
    <property type="match status" value="1"/>
</dbReference>
<sequence length="492" mass="51960">MRFLTRSLLGLFLAAVSVSGLVYAGATLVSAIQSRAENANGPRGEARERVFTVQALPVTTGQVEPVLSAFGEVRSQRTLELRAPVGGRIIELGDGVEDGAEVSAGQVLFRVDPADAEAALALAQSDLTRAEAELREAERALTLAAEDVAAAEAQFDLRARALDRRVGLTERGVTTEAALEEAELAVASARQAVVGRKQAQASAEARADQARTALERQNITVAEAERRLADTTVRAGISGSLADVALVEGRLVNTSEQLARIIDPSSLEVSVRVSTAQYLRLIDENGRLRDAGAEVALEVAGYEIASPGRLVRASATVATGQSGREVFVELANPRGFRPGDFVTVRLSEPALDDVALLPASAITVGGEVLVIGEDDRLSARPANVLRRQGDNVIVEAGALAGLEIVREVGPMLGAGILVRPLRQTADGQLQAEAPEMVMLDPERRARLIAQVEGNTRMPEPVRARLIAQLSQDSIPASTLERLEDGAAPRQGG</sequence>
<keyword evidence="3" id="KW-1185">Reference proteome</keyword>
<organism evidence="2 3">
    <name type="scientific">Roseinatronobacter ekhonensis</name>
    <dbReference type="NCBI Taxonomy" id="254356"/>
    <lineage>
        <taxon>Bacteria</taxon>
        <taxon>Pseudomonadati</taxon>
        <taxon>Pseudomonadota</taxon>
        <taxon>Alphaproteobacteria</taxon>
        <taxon>Rhodobacterales</taxon>
        <taxon>Paracoccaceae</taxon>
        <taxon>Roseinatronobacter</taxon>
    </lineage>
</organism>
<dbReference type="AlphaFoldDB" id="A0A3B0M6A1"/>
<dbReference type="GO" id="GO:0015562">
    <property type="term" value="F:efflux transmembrane transporter activity"/>
    <property type="evidence" value="ECO:0007669"/>
    <property type="project" value="TreeGrafter"/>
</dbReference>
<evidence type="ECO:0000313" key="2">
    <source>
        <dbReference type="EMBL" id="SUZ31571.1"/>
    </source>
</evidence>
<accession>A0A3B0M6A1</accession>
<protein>
    <submittedName>
        <fullName evidence="2">Multidrug export protein AcrE</fullName>
    </submittedName>
</protein>
<evidence type="ECO:0000256" key="1">
    <source>
        <dbReference type="SAM" id="Coils"/>
    </source>
</evidence>
<dbReference type="Gene3D" id="1.10.287.470">
    <property type="entry name" value="Helix hairpin bin"/>
    <property type="match status" value="1"/>
</dbReference>
<keyword evidence="1" id="KW-0175">Coiled coil</keyword>
<dbReference type="PANTHER" id="PTHR30469:SF38">
    <property type="entry name" value="HLYD FAMILY SECRETION PROTEIN"/>
    <property type="match status" value="1"/>
</dbReference>
<feature type="coiled-coil region" evidence="1">
    <location>
        <begin position="120"/>
        <end position="154"/>
    </location>
</feature>
<dbReference type="Gene3D" id="2.40.30.170">
    <property type="match status" value="1"/>
</dbReference>
<dbReference type="PANTHER" id="PTHR30469">
    <property type="entry name" value="MULTIDRUG RESISTANCE PROTEIN MDTA"/>
    <property type="match status" value="1"/>
</dbReference>
<gene>
    <name evidence="2" type="primary">acrE</name>
    <name evidence="2" type="ORF">ROE7235_01320</name>
</gene>
<dbReference type="Proteomes" id="UP000272908">
    <property type="component" value="Unassembled WGS sequence"/>
</dbReference>
<proteinExistence type="predicted"/>
<name>A0A3B0M6A1_9RHOB</name>
<reference evidence="3" key="1">
    <citation type="submission" date="2018-08" db="EMBL/GenBank/DDBJ databases">
        <authorList>
            <person name="Rodrigo-Torres L."/>
            <person name="Arahal R. D."/>
            <person name="Lucena T."/>
        </authorList>
    </citation>
    <scope>NUCLEOTIDE SEQUENCE [LARGE SCALE GENOMIC DNA]</scope>
    <source>
        <strain evidence="3">CECT 7235</strain>
    </source>
</reference>
<dbReference type="GO" id="GO:1990281">
    <property type="term" value="C:efflux pump complex"/>
    <property type="evidence" value="ECO:0007669"/>
    <property type="project" value="TreeGrafter"/>
</dbReference>
<dbReference type="SUPFAM" id="SSF111369">
    <property type="entry name" value="HlyD-like secretion proteins"/>
    <property type="match status" value="1"/>
</dbReference>
<dbReference type="OrthoDB" id="7626141at2"/>